<name>A0A9X2I5D1_9GAMM</name>
<proteinExistence type="inferred from homology"/>
<dbReference type="GO" id="GO:0009252">
    <property type="term" value="P:peptidoglycan biosynthetic process"/>
    <property type="evidence" value="ECO:0007669"/>
    <property type="project" value="UniProtKB-UniRule"/>
</dbReference>
<dbReference type="AlphaFoldDB" id="A0A9X2I5D1"/>
<comment type="similarity">
    <text evidence="7">Belongs to the MurCDEF family.</text>
</comment>
<protein>
    <recommendedName>
        <fullName evidence="7 8">UDP-N-acetylmuramoylalanine--D-glutamate ligase</fullName>
        <ecNumber evidence="7 8">6.3.2.9</ecNumber>
    </recommendedName>
    <alternativeName>
        <fullName evidence="7">D-glutamic acid-adding enzyme</fullName>
    </alternativeName>
    <alternativeName>
        <fullName evidence="7">UDP-N-acetylmuramoyl-L-alanyl-D-glutamate synthetase</fullName>
    </alternativeName>
</protein>
<comment type="caution">
    <text evidence="11">The sequence shown here is derived from an EMBL/GenBank/DDBJ whole genome shotgun (WGS) entry which is preliminary data.</text>
</comment>
<evidence type="ECO:0000256" key="1">
    <source>
        <dbReference type="ARBA" id="ARBA00004496"/>
    </source>
</evidence>
<keyword evidence="6 7" id="KW-0067">ATP-binding</keyword>
<dbReference type="Gene3D" id="3.40.1190.10">
    <property type="entry name" value="Mur-like, catalytic domain"/>
    <property type="match status" value="1"/>
</dbReference>
<comment type="function">
    <text evidence="7 8">Cell wall formation. Catalyzes the addition of glutamate to the nucleotide precursor UDP-N-acetylmuramoyl-L-alanine (UMA).</text>
</comment>
<dbReference type="InterPro" id="IPR036565">
    <property type="entry name" value="Mur-like_cat_sf"/>
</dbReference>
<evidence type="ECO:0000259" key="10">
    <source>
        <dbReference type="Pfam" id="PF08245"/>
    </source>
</evidence>
<dbReference type="HAMAP" id="MF_00639">
    <property type="entry name" value="MurD"/>
    <property type="match status" value="1"/>
</dbReference>
<feature type="binding site" evidence="7">
    <location>
        <begin position="117"/>
        <end position="123"/>
    </location>
    <ligand>
        <name>ATP</name>
        <dbReference type="ChEBI" id="CHEBI:30616"/>
    </ligand>
</feature>
<keyword evidence="12" id="KW-1185">Reference proteome</keyword>
<dbReference type="Pfam" id="PF08245">
    <property type="entry name" value="Mur_ligase_M"/>
    <property type="match status" value="1"/>
</dbReference>
<evidence type="ECO:0000256" key="7">
    <source>
        <dbReference type="HAMAP-Rule" id="MF_00639"/>
    </source>
</evidence>
<dbReference type="SUPFAM" id="SSF51984">
    <property type="entry name" value="MurCD N-terminal domain"/>
    <property type="match status" value="1"/>
</dbReference>
<keyword evidence="3 7" id="KW-0963">Cytoplasm</keyword>
<dbReference type="EMBL" id="JAMFTH010000004">
    <property type="protein sequence ID" value="MCP8900246.1"/>
    <property type="molecule type" value="Genomic_DNA"/>
</dbReference>
<dbReference type="GO" id="GO:0008360">
    <property type="term" value="P:regulation of cell shape"/>
    <property type="evidence" value="ECO:0007669"/>
    <property type="project" value="UniProtKB-KW"/>
</dbReference>
<reference evidence="11" key="2">
    <citation type="submission" date="2023-01" db="EMBL/GenBank/DDBJ databases">
        <title>Gilvimarinus xylanilyticus HB14 isolated from Caulerpa lentillifera aquaculture base in Hainan, China.</title>
        <authorList>
            <person name="Zhang Y.-J."/>
        </authorList>
    </citation>
    <scope>NUCLEOTIDE SEQUENCE</scope>
    <source>
        <strain evidence="11">HB14</strain>
    </source>
</reference>
<dbReference type="EC" id="6.3.2.9" evidence="7 8"/>
<evidence type="ECO:0000313" key="11">
    <source>
        <dbReference type="EMBL" id="MCP8900246.1"/>
    </source>
</evidence>
<sequence length="449" mass="48119">MSNLIATSKLTAIVGTGVSGLSAARFLQRKQEKFVLLDTREAPPSREQIVREFPDVHCEFGTWDTDLLTGAEEIIVSPGIALSCDELKPARDAGVPLVGDIEVFVRHARAPIVAITGSNGKSTVTTLVGEMAKAAGKKVAVGGNLGTPALDLLDDAIELYVLELSSFQLESVSKLGAQVACILNISPDHMDRYSGMPAYHAAKQRIYYGARHVVVNREDPLTRPPLADDVAMSTFGGSADFKNIGTFTRGGELQLSMDLIPLLPVSELKIKGKHNIANAQAAVAIARAADLPMEAVLQTLREFPGLPHRCQWVAERHGVDYIDDSKGTNVGATLAAIEGMAPESGRLVVLLGGVAKDRDFSSLVPALQANARAIVLYGQDAQVLAESLQAFSFIERAQNLQQAVDKASRLAEPGDAILLSPACASFDEFENYIERGRTFARYAEEVANV</sequence>
<dbReference type="InterPro" id="IPR005762">
    <property type="entry name" value="MurD"/>
</dbReference>
<dbReference type="InterPro" id="IPR004101">
    <property type="entry name" value="Mur_ligase_C"/>
</dbReference>
<dbReference type="SUPFAM" id="SSF53244">
    <property type="entry name" value="MurD-like peptide ligases, peptide-binding domain"/>
    <property type="match status" value="1"/>
</dbReference>
<dbReference type="GO" id="GO:0071555">
    <property type="term" value="P:cell wall organization"/>
    <property type="evidence" value="ECO:0007669"/>
    <property type="project" value="UniProtKB-KW"/>
</dbReference>
<evidence type="ECO:0000256" key="4">
    <source>
        <dbReference type="ARBA" id="ARBA00022598"/>
    </source>
</evidence>
<reference evidence="11" key="1">
    <citation type="submission" date="2022-05" db="EMBL/GenBank/DDBJ databases">
        <authorList>
            <person name="Sun H.-N."/>
        </authorList>
    </citation>
    <scope>NUCLEOTIDE SEQUENCE</scope>
    <source>
        <strain evidence="11">HB14</strain>
    </source>
</reference>
<dbReference type="InterPro" id="IPR036615">
    <property type="entry name" value="Mur_ligase_C_dom_sf"/>
</dbReference>
<evidence type="ECO:0000256" key="5">
    <source>
        <dbReference type="ARBA" id="ARBA00022741"/>
    </source>
</evidence>
<dbReference type="Proteomes" id="UP001139319">
    <property type="component" value="Unassembled WGS sequence"/>
</dbReference>
<keyword evidence="4 7" id="KW-0436">Ligase</keyword>
<dbReference type="NCBIfam" id="TIGR01087">
    <property type="entry name" value="murD"/>
    <property type="match status" value="1"/>
</dbReference>
<dbReference type="SUPFAM" id="SSF53623">
    <property type="entry name" value="MurD-like peptide ligases, catalytic domain"/>
    <property type="match status" value="1"/>
</dbReference>
<dbReference type="Pfam" id="PF21799">
    <property type="entry name" value="MurD-like_N"/>
    <property type="match status" value="1"/>
</dbReference>
<dbReference type="GO" id="GO:0051301">
    <property type="term" value="P:cell division"/>
    <property type="evidence" value="ECO:0007669"/>
    <property type="project" value="UniProtKB-KW"/>
</dbReference>
<evidence type="ECO:0000256" key="8">
    <source>
        <dbReference type="RuleBase" id="RU003664"/>
    </source>
</evidence>
<evidence type="ECO:0000256" key="3">
    <source>
        <dbReference type="ARBA" id="ARBA00022490"/>
    </source>
</evidence>
<dbReference type="InterPro" id="IPR013221">
    <property type="entry name" value="Mur_ligase_cen"/>
</dbReference>
<comment type="catalytic activity">
    <reaction evidence="7 8">
        <text>UDP-N-acetyl-alpha-D-muramoyl-L-alanine + D-glutamate + ATP = UDP-N-acetyl-alpha-D-muramoyl-L-alanyl-D-glutamate + ADP + phosphate + H(+)</text>
        <dbReference type="Rhea" id="RHEA:16429"/>
        <dbReference type="ChEBI" id="CHEBI:15378"/>
        <dbReference type="ChEBI" id="CHEBI:29986"/>
        <dbReference type="ChEBI" id="CHEBI:30616"/>
        <dbReference type="ChEBI" id="CHEBI:43474"/>
        <dbReference type="ChEBI" id="CHEBI:83898"/>
        <dbReference type="ChEBI" id="CHEBI:83900"/>
        <dbReference type="ChEBI" id="CHEBI:456216"/>
        <dbReference type="EC" id="6.3.2.9"/>
    </reaction>
</comment>
<evidence type="ECO:0000256" key="2">
    <source>
        <dbReference type="ARBA" id="ARBA00004752"/>
    </source>
</evidence>
<dbReference type="Pfam" id="PF02875">
    <property type="entry name" value="Mur_ligase_C"/>
    <property type="match status" value="1"/>
</dbReference>
<dbReference type="GO" id="GO:0005737">
    <property type="term" value="C:cytoplasm"/>
    <property type="evidence" value="ECO:0007669"/>
    <property type="project" value="UniProtKB-SubCell"/>
</dbReference>
<dbReference type="Gene3D" id="3.90.190.20">
    <property type="entry name" value="Mur ligase, C-terminal domain"/>
    <property type="match status" value="1"/>
</dbReference>
<evidence type="ECO:0000259" key="9">
    <source>
        <dbReference type="Pfam" id="PF02875"/>
    </source>
</evidence>
<keyword evidence="7 8" id="KW-0961">Cell wall biogenesis/degradation</keyword>
<dbReference type="RefSeq" id="WP_253968538.1">
    <property type="nucleotide sequence ID" value="NZ_JAMFTH010000004.1"/>
</dbReference>
<evidence type="ECO:0000313" key="12">
    <source>
        <dbReference type="Proteomes" id="UP001139319"/>
    </source>
</evidence>
<evidence type="ECO:0000256" key="6">
    <source>
        <dbReference type="ARBA" id="ARBA00022840"/>
    </source>
</evidence>
<keyword evidence="7 8" id="KW-0131">Cell cycle</keyword>
<dbReference type="Gene3D" id="3.40.50.720">
    <property type="entry name" value="NAD(P)-binding Rossmann-like Domain"/>
    <property type="match status" value="1"/>
</dbReference>
<organism evidence="11 12">
    <name type="scientific">Gilvimarinus xylanilyticus</name>
    <dbReference type="NCBI Taxonomy" id="2944139"/>
    <lineage>
        <taxon>Bacteria</taxon>
        <taxon>Pseudomonadati</taxon>
        <taxon>Pseudomonadota</taxon>
        <taxon>Gammaproteobacteria</taxon>
        <taxon>Cellvibrionales</taxon>
        <taxon>Cellvibrionaceae</taxon>
        <taxon>Gilvimarinus</taxon>
    </lineage>
</organism>
<keyword evidence="7 8" id="KW-0573">Peptidoglycan synthesis</keyword>
<dbReference type="PANTHER" id="PTHR43692:SF1">
    <property type="entry name" value="UDP-N-ACETYLMURAMOYLALANINE--D-GLUTAMATE LIGASE"/>
    <property type="match status" value="1"/>
</dbReference>
<keyword evidence="7 8" id="KW-0132">Cell division</keyword>
<feature type="domain" description="Mur ligase C-terminal" evidence="9">
    <location>
        <begin position="308"/>
        <end position="423"/>
    </location>
</feature>
<accession>A0A9X2I5D1</accession>
<dbReference type="PANTHER" id="PTHR43692">
    <property type="entry name" value="UDP-N-ACETYLMURAMOYLALANINE--D-GLUTAMATE LIGASE"/>
    <property type="match status" value="1"/>
</dbReference>
<gene>
    <name evidence="7 11" type="primary">murD</name>
    <name evidence="11" type="ORF">M6D89_13135</name>
</gene>
<feature type="domain" description="Mur ligase central" evidence="10">
    <location>
        <begin position="115"/>
        <end position="286"/>
    </location>
</feature>
<comment type="pathway">
    <text evidence="2 7 8">Cell wall biogenesis; peptidoglycan biosynthesis.</text>
</comment>
<keyword evidence="5 7" id="KW-0547">Nucleotide-binding</keyword>
<comment type="subcellular location">
    <subcellularLocation>
        <location evidence="1 7 8">Cytoplasm</location>
    </subcellularLocation>
</comment>
<keyword evidence="7 8" id="KW-0133">Cell shape</keyword>
<dbReference type="GO" id="GO:0005524">
    <property type="term" value="F:ATP binding"/>
    <property type="evidence" value="ECO:0007669"/>
    <property type="project" value="UniProtKB-UniRule"/>
</dbReference>
<dbReference type="GO" id="GO:0008764">
    <property type="term" value="F:UDP-N-acetylmuramoylalanine-D-glutamate ligase activity"/>
    <property type="evidence" value="ECO:0007669"/>
    <property type="project" value="UniProtKB-UniRule"/>
</dbReference>